<dbReference type="GO" id="GO:0051920">
    <property type="term" value="F:peroxiredoxin activity"/>
    <property type="evidence" value="ECO:0007669"/>
    <property type="project" value="InterPro"/>
</dbReference>
<name>A0A1A9RQ03_EIKCO</name>
<keyword evidence="2" id="KW-0575">Peroxidase</keyword>
<dbReference type="PANTHER" id="PTHR35446">
    <property type="entry name" value="SI:CH211-175M2.5"/>
    <property type="match status" value="1"/>
</dbReference>
<organism evidence="2 3">
    <name type="scientific">Eikenella corrodens</name>
    <dbReference type="NCBI Taxonomy" id="539"/>
    <lineage>
        <taxon>Bacteria</taxon>
        <taxon>Pseudomonadati</taxon>
        <taxon>Pseudomonadota</taxon>
        <taxon>Betaproteobacteria</taxon>
        <taxon>Neisseriales</taxon>
        <taxon>Neisseriaceae</taxon>
        <taxon>Eikenella</taxon>
    </lineage>
</organism>
<dbReference type="NCBIfam" id="TIGR00778">
    <property type="entry name" value="ahpD_dom"/>
    <property type="match status" value="1"/>
</dbReference>
<evidence type="ECO:0000313" key="3">
    <source>
        <dbReference type="Proteomes" id="UP000078103"/>
    </source>
</evidence>
<keyword evidence="2" id="KW-0560">Oxidoreductase</keyword>
<sequence length="182" mass="19248">MARLPVHTVETAPEAAKPRVEAALKANGFIPNLIGVLANAPEALAFYQEVGKLNAANSLTPGEVEVVQIIAAKTNECGFCVAGHTKIATLKKLLSEKAIQASRHLNPAEFDDAKLAALAAFTQAVMAKKGAVSDAELQAFLDAGYNKQQSVEVVMGVALATLCNYTNNLAQTDINPELRDYA</sequence>
<dbReference type="Pfam" id="PF02627">
    <property type="entry name" value="CMD"/>
    <property type="match status" value="1"/>
</dbReference>
<proteinExistence type="predicted"/>
<accession>A0A1A9RQ03</accession>
<dbReference type="EMBL" id="LXSH01000019">
    <property type="protein sequence ID" value="OAM21805.1"/>
    <property type="molecule type" value="Genomic_DNA"/>
</dbReference>
<dbReference type="InterPro" id="IPR004675">
    <property type="entry name" value="AhpD_core"/>
</dbReference>
<dbReference type="InterPro" id="IPR003779">
    <property type="entry name" value="CMD-like"/>
</dbReference>
<evidence type="ECO:0000259" key="1">
    <source>
        <dbReference type="Pfam" id="PF02627"/>
    </source>
</evidence>
<gene>
    <name evidence="2" type="ORF">A7P89_06425</name>
</gene>
<feature type="domain" description="Carboxymuconolactone decarboxylase-like" evidence="1">
    <location>
        <begin position="41"/>
        <end position="122"/>
    </location>
</feature>
<dbReference type="RefSeq" id="WP_064086892.1">
    <property type="nucleotide sequence ID" value="NZ_LXSH01000019.1"/>
</dbReference>
<comment type="caution">
    <text evidence="2">The sequence shown here is derived from an EMBL/GenBank/DDBJ whole genome shotgun (WGS) entry which is preliminary data.</text>
</comment>
<dbReference type="AlphaFoldDB" id="A0A1A9RQ03"/>
<dbReference type="Gene3D" id="1.20.1290.10">
    <property type="entry name" value="AhpD-like"/>
    <property type="match status" value="1"/>
</dbReference>
<evidence type="ECO:0000313" key="2">
    <source>
        <dbReference type="EMBL" id="OAM21805.1"/>
    </source>
</evidence>
<dbReference type="PANTHER" id="PTHR35446:SF3">
    <property type="entry name" value="CMD DOMAIN-CONTAINING PROTEIN"/>
    <property type="match status" value="1"/>
</dbReference>
<reference evidence="3" key="1">
    <citation type="submission" date="2016-05" db="EMBL/GenBank/DDBJ databases">
        <title>Draft genome of Corynebacterium afermentans subsp. afermentans LCDC 88199T.</title>
        <authorList>
            <person name="Bernier A.-M."/>
            <person name="Bernard K."/>
        </authorList>
    </citation>
    <scope>NUCLEOTIDE SEQUENCE [LARGE SCALE GENOMIC DNA]</scope>
    <source>
        <strain evidence="3">NML120819</strain>
    </source>
</reference>
<protein>
    <submittedName>
        <fullName evidence="2">Alkylhydroperoxidase</fullName>
    </submittedName>
</protein>
<dbReference type="InterPro" id="IPR029032">
    <property type="entry name" value="AhpD-like"/>
</dbReference>
<dbReference type="Proteomes" id="UP000078103">
    <property type="component" value="Unassembled WGS sequence"/>
</dbReference>
<dbReference type="SUPFAM" id="SSF69118">
    <property type="entry name" value="AhpD-like"/>
    <property type="match status" value="1"/>
</dbReference>